<sequence length="67" mass="7749">MNQEEQKKMEAEILNARRMIVEMIDASIELAAKKGKHSLKTGCSCISCVNKRKTLLRGKEPEWKFRL</sequence>
<dbReference type="EMBL" id="CP061799">
    <property type="protein sequence ID" value="QTA81098.1"/>
    <property type="molecule type" value="Genomic_DNA"/>
</dbReference>
<evidence type="ECO:0000313" key="1">
    <source>
        <dbReference type="EMBL" id="QTA81098.1"/>
    </source>
</evidence>
<evidence type="ECO:0000313" key="2">
    <source>
        <dbReference type="Proteomes" id="UP000663720"/>
    </source>
</evidence>
<gene>
    <name evidence="1" type="ORF">dnl_34240</name>
</gene>
<dbReference type="RefSeq" id="WP_207687166.1">
    <property type="nucleotide sequence ID" value="NZ_CP061799.1"/>
</dbReference>
<dbReference type="KEGG" id="dli:dnl_34240"/>
<accession>A0A975B998</accession>
<dbReference type="AlphaFoldDB" id="A0A975B998"/>
<proteinExistence type="predicted"/>
<dbReference type="Proteomes" id="UP000663720">
    <property type="component" value="Chromosome"/>
</dbReference>
<keyword evidence="2" id="KW-1185">Reference proteome</keyword>
<organism evidence="1 2">
    <name type="scientific">Desulfonema limicola</name>
    <dbReference type="NCBI Taxonomy" id="45656"/>
    <lineage>
        <taxon>Bacteria</taxon>
        <taxon>Pseudomonadati</taxon>
        <taxon>Thermodesulfobacteriota</taxon>
        <taxon>Desulfobacteria</taxon>
        <taxon>Desulfobacterales</taxon>
        <taxon>Desulfococcaceae</taxon>
        <taxon>Desulfonema</taxon>
    </lineage>
</organism>
<name>A0A975B998_9BACT</name>
<protein>
    <submittedName>
        <fullName evidence="1">Uncharacterized protein</fullName>
    </submittedName>
</protein>
<reference evidence="1" key="1">
    <citation type="journal article" date="2021" name="Microb. Physiol.">
        <title>Proteogenomic Insights into the Physiology of Marine, Sulfate-Reducing, Filamentous Desulfonema limicola and Desulfonema magnum.</title>
        <authorList>
            <person name="Schnaars V."/>
            <person name="Wohlbrand L."/>
            <person name="Scheve S."/>
            <person name="Hinrichs C."/>
            <person name="Reinhardt R."/>
            <person name="Rabus R."/>
        </authorList>
    </citation>
    <scope>NUCLEOTIDE SEQUENCE</scope>
    <source>
        <strain evidence="1">5ac10</strain>
    </source>
</reference>